<evidence type="ECO:0000259" key="2">
    <source>
        <dbReference type="PROSITE" id="PS50181"/>
    </source>
</evidence>
<feature type="compositionally biased region" description="Pro residues" evidence="1">
    <location>
        <begin position="134"/>
        <end position="144"/>
    </location>
</feature>
<dbReference type="Gramene" id="LPERR03G16060.1">
    <property type="protein sequence ID" value="LPERR03G16060.1"/>
    <property type="gene ID" value="LPERR03G16060"/>
</dbReference>
<dbReference type="PROSITE" id="PS50181">
    <property type="entry name" value="FBOX"/>
    <property type="match status" value="1"/>
</dbReference>
<dbReference type="Pfam" id="PF00646">
    <property type="entry name" value="F-box"/>
    <property type="match status" value="1"/>
</dbReference>
<dbReference type="AlphaFoldDB" id="A0A0D9VUC7"/>
<dbReference type="STRING" id="77586.A0A0D9VUC7"/>
<sequence length="351" mass="37769">MEYAAAAALPDDLVEEILLRLPARSILRCRAVCKSWLSLTSCPDFLRAHVHHARSRPSPAAATACTVETAAVFCHEMTTTVRITERRLTDGDRSASTPRTAVSFAAMWGMPALFVGCWDGVTSTCTCSATRSPTPAPPCRPRLSPPHGVSSSPAGYAPPATYATLPPPACRRLRLYNGDLPSPARDGDNNNVWCPISAGNTGPRSSIRFGIDAAPPHPALAVNTTTPHLRVQHGTLGVPANGSASSPVGQCIGSTDRRPLRQANALSMWVLEDYFDPTSWRLERRIDYSSYSCIAAFRELFSTATAVEVLPNGVDDDAVQQSLPSGGEEAVYNVGRAAWRRRTFPRSTPDV</sequence>
<protein>
    <recommendedName>
        <fullName evidence="2">F-box domain-containing protein</fullName>
    </recommendedName>
</protein>
<evidence type="ECO:0000313" key="4">
    <source>
        <dbReference type="Proteomes" id="UP000032180"/>
    </source>
</evidence>
<dbReference type="Proteomes" id="UP000032180">
    <property type="component" value="Chromosome 3"/>
</dbReference>
<organism evidence="3 4">
    <name type="scientific">Leersia perrieri</name>
    <dbReference type="NCBI Taxonomy" id="77586"/>
    <lineage>
        <taxon>Eukaryota</taxon>
        <taxon>Viridiplantae</taxon>
        <taxon>Streptophyta</taxon>
        <taxon>Embryophyta</taxon>
        <taxon>Tracheophyta</taxon>
        <taxon>Spermatophyta</taxon>
        <taxon>Magnoliopsida</taxon>
        <taxon>Liliopsida</taxon>
        <taxon>Poales</taxon>
        <taxon>Poaceae</taxon>
        <taxon>BOP clade</taxon>
        <taxon>Oryzoideae</taxon>
        <taxon>Oryzeae</taxon>
        <taxon>Oryzinae</taxon>
        <taxon>Leersia</taxon>
    </lineage>
</organism>
<dbReference type="SUPFAM" id="SSF81383">
    <property type="entry name" value="F-box domain"/>
    <property type="match status" value="1"/>
</dbReference>
<feature type="region of interest" description="Disordered" evidence="1">
    <location>
        <begin position="132"/>
        <end position="160"/>
    </location>
</feature>
<dbReference type="EnsemblPlants" id="LPERR03G16060.1">
    <property type="protein sequence ID" value="LPERR03G16060.1"/>
    <property type="gene ID" value="LPERR03G16060"/>
</dbReference>
<dbReference type="SMART" id="SM00256">
    <property type="entry name" value="FBOX"/>
    <property type="match status" value="1"/>
</dbReference>
<dbReference type="CDD" id="cd22157">
    <property type="entry name" value="F-box_AtFBW1-like"/>
    <property type="match status" value="1"/>
</dbReference>
<dbReference type="HOGENOM" id="CLU_919472_0_0_1"/>
<reference evidence="4" key="2">
    <citation type="submission" date="2013-12" db="EMBL/GenBank/DDBJ databases">
        <authorList>
            <person name="Yu Y."/>
            <person name="Lee S."/>
            <person name="de Baynast K."/>
            <person name="Wissotski M."/>
            <person name="Liu L."/>
            <person name="Talag J."/>
            <person name="Goicoechea J."/>
            <person name="Angelova A."/>
            <person name="Jetty R."/>
            <person name="Kudrna D."/>
            <person name="Golser W."/>
            <person name="Rivera L."/>
            <person name="Zhang J."/>
            <person name="Wing R."/>
        </authorList>
    </citation>
    <scope>NUCLEOTIDE SEQUENCE</scope>
</reference>
<evidence type="ECO:0000313" key="3">
    <source>
        <dbReference type="EnsemblPlants" id="LPERR03G16060.1"/>
    </source>
</evidence>
<dbReference type="InterPro" id="IPR001810">
    <property type="entry name" value="F-box_dom"/>
</dbReference>
<proteinExistence type="predicted"/>
<dbReference type="PANTHER" id="PTHR31672">
    <property type="entry name" value="BNACNNG10540D PROTEIN"/>
    <property type="match status" value="1"/>
</dbReference>
<dbReference type="Gene3D" id="1.20.1280.50">
    <property type="match status" value="1"/>
</dbReference>
<accession>A0A0D9VUC7</accession>
<dbReference type="InterPro" id="IPR036047">
    <property type="entry name" value="F-box-like_dom_sf"/>
</dbReference>
<evidence type="ECO:0000256" key="1">
    <source>
        <dbReference type="SAM" id="MobiDB-lite"/>
    </source>
</evidence>
<name>A0A0D9VUC7_9ORYZ</name>
<reference evidence="3" key="3">
    <citation type="submission" date="2015-04" db="UniProtKB">
        <authorList>
            <consortium name="EnsemblPlants"/>
        </authorList>
    </citation>
    <scope>IDENTIFICATION</scope>
</reference>
<dbReference type="PANTHER" id="PTHR31672:SF13">
    <property type="entry name" value="F-BOX PROTEIN CPR30-LIKE"/>
    <property type="match status" value="1"/>
</dbReference>
<feature type="domain" description="F-box" evidence="2">
    <location>
        <begin position="3"/>
        <end position="49"/>
    </location>
</feature>
<keyword evidence="4" id="KW-1185">Reference proteome</keyword>
<dbReference type="InterPro" id="IPR050796">
    <property type="entry name" value="SCF_F-box_component"/>
</dbReference>
<reference evidence="3 4" key="1">
    <citation type="submission" date="2012-08" db="EMBL/GenBank/DDBJ databases">
        <title>Oryza genome evolution.</title>
        <authorList>
            <person name="Wing R.A."/>
        </authorList>
    </citation>
    <scope>NUCLEOTIDE SEQUENCE</scope>
</reference>